<proteinExistence type="predicted"/>
<dbReference type="Pfam" id="PF20363">
    <property type="entry name" value="DUF6658"/>
    <property type="match status" value="1"/>
</dbReference>
<gene>
    <name evidence="2" type="ORF">KME25_12125</name>
</gene>
<evidence type="ECO:0000313" key="3">
    <source>
        <dbReference type="Proteomes" id="UP000753908"/>
    </source>
</evidence>
<evidence type="ECO:0000313" key="2">
    <source>
        <dbReference type="EMBL" id="MBW4545176.1"/>
    </source>
</evidence>
<comment type="caution">
    <text evidence="2">The sequence shown here is derived from an EMBL/GenBank/DDBJ whole genome shotgun (WGS) entry which is preliminary data.</text>
</comment>
<dbReference type="EMBL" id="JAHHIF010000013">
    <property type="protein sequence ID" value="MBW4545176.1"/>
    <property type="molecule type" value="Genomic_DNA"/>
</dbReference>
<name>A0A951UB29_9CYAN</name>
<dbReference type="InterPro" id="IPR046599">
    <property type="entry name" value="DUF6658"/>
</dbReference>
<reference evidence="2" key="2">
    <citation type="journal article" date="2022" name="Microbiol. Resour. Announc.">
        <title>Metagenome Sequencing to Explore Phylogenomics of Terrestrial Cyanobacteria.</title>
        <authorList>
            <person name="Ward R.D."/>
            <person name="Stajich J.E."/>
            <person name="Johansen J.R."/>
            <person name="Huntemann M."/>
            <person name="Clum A."/>
            <person name="Foster B."/>
            <person name="Foster B."/>
            <person name="Roux S."/>
            <person name="Palaniappan K."/>
            <person name="Varghese N."/>
            <person name="Mukherjee S."/>
            <person name="Reddy T.B.K."/>
            <person name="Daum C."/>
            <person name="Copeland A."/>
            <person name="Chen I.A."/>
            <person name="Ivanova N.N."/>
            <person name="Kyrpides N.C."/>
            <person name="Shapiro N."/>
            <person name="Eloe-Fadrosh E.A."/>
            <person name="Pietrasiak N."/>
        </authorList>
    </citation>
    <scope>NUCLEOTIDE SEQUENCE</scope>
    <source>
        <strain evidence="2">CPER-KK1</strain>
    </source>
</reference>
<evidence type="ECO:0000256" key="1">
    <source>
        <dbReference type="SAM" id="MobiDB-lite"/>
    </source>
</evidence>
<dbReference type="Proteomes" id="UP000753908">
    <property type="component" value="Unassembled WGS sequence"/>
</dbReference>
<feature type="region of interest" description="Disordered" evidence="1">
    <location>
        <begin position="130"/>
        <end position="196"/>
    </location>
</feature>
<sequence>MNKVINWLKDIRLDRILTICLVGLLVVVTTACSGGASAKTADKIREEVPGSALTNEYKGGINSYSDVDPRQNTTGAEAKAKALVDNAQRNIDEKGIDSTEQYVENYRSGTPLGERTRRIGEDVGEAAKNVGEDVSKGAQKNAQQTKATAQDAAINTKQAADKTSRTAQSKVNEGVKGAQRSVDNAADAGDSLGDKIKQAAENAADAINPNVNSK</sequence>
<accession>A0A951UB29</accession>
<organism evidence="2 3">
    <name type="scientific">Symplocastrum torsivum CPER-KK1</name>
    <dbReference type="NCBI Taxonomy" id="450513"/>
    <lineage>
        <taxon>Bacteria</taxon>
        <taxon>Bacillati</taxon>
        <taxon>Cyanobacteriota</taxon>
        <taxon>Cyanophyceae</taxon>
        <taxon>Oscillatoriophycideae</taxon>
        <taxon>Oscillatoriales</taxon>
        <taxon>Microcoleaceae</taxon>
        <taxon>Symplocastrum</taxon>
    </lineage>
</organism>
<reference evidence="2" key="1">
    <citation type="submission" date="2021-05" db="EMBL/GenBank/DDBJ databases">
        <authorList>
            <person name="Pietrasiak N."/>
            <person name="Ward R."/>
            <person name="Stajich J.E."/>
            <person name="Kurbessoian T."/>
        </authorList>
    </citation>
    <scope>NUCLEOTIDE SEQUENCE</scope>
    <source>
        <strain evidence="2">CPER-KK1</strain>
    </source>
</reference>
<protein>
    <submittedName>
        <fullName evidence="2">Uncharacterized protein</fullName>
    </submittedName>
</protein>
<dbReference type="PROSITE" id="PS51257">
    <property type="entry name" value="PROKAR_LIPOPROTEIN"/>
    <property type="match status" value="1"/>
</dbReference>
<feature type="compositionally biased region" description="Low complexity" evidence="1">
    <location>
        <begin position="138"/>
        <end position="153"/>
    </location>
</feature>
<dbReference type="AlphaFoldDB" id="A0A951UB29"/>